<evidence type="ECO:0000313" key="3">
    <source>
        <dbReference type="WBParaSite" id="L893_g31897.t1"/>
    </source>
</evidence>
<feature type="compositionally biased region" description="Low complexity" evidence="1">
    <location>
        <begin position="58"/>
        <end position="75"/>
    </location>
</feature>
<name>A0A1I8A0Z6_9BILA</name>
<feature type="compositionally biased region" description="Acidic residues" evidence="1">
    <location>
        <begin position="80"/>
        <end position="90"/>
    </location>
</feature>
<dbReference type="Proteomes" id="UP000095287">
    <property type="component" value="Unplaced"/>
</dbReference>
<feature type="region of interest" description="Disordered" evidence="1">
    <location>
        <begin position="58"/>
        <end position="106"/>
    </location>
</feature>
<accession>A0A1I8A0Z6</accession>
<dbReference type="WBParaSite" id="L893_g31897.t1">
    <property type="protein sequence ID" value="L893_g31897.t1"/>
    <property type="gene ID" value="L893_g31897"/>
</dbReference>
<organism evidence="2 3">
    <name type="scientific">Steinernema glaseri</name>
    <dbReference type="NCBI Taxonomy" id="37863"/>
    <lineage>
        <taxon>Eukaryota</taxon>
        <taxon>Metazoa</taxon>
        <taxon>Ecdysozoa</taxon>
        <taxon>Nematoda</taxon>
        <taxon>Chromadorea</taxon>
        <taxon>Rhabditida</taxon>
        <taxon>Tylenchina</taxon>
        <taxon>Panagrolaimomorpha</taxon>
        <taxon>Strongyloidoidea</taxon>
        <taxon>Steinernematidae</taxon>
        <taxon>Steinernema</taxon>
    </lineage>
</organism>
<protein>
    <submittedName>
        <fullName evidence="3">Uncharacterized protein</fullName>
    </submittedName>
</protein>
<proteinExistence type="predicted"/>
<dbReference type="AlphaFoldDB" id="A0A1I8A0Z6"/>
<reference evidence="3" key="1">
    <citation type="submission" date="2016-11" db="UniProtKB">
        <authorList>
            <consortium name="WormBaseParasite"/>
        </authorList>
    </citation>
    <scope>IDENTIFICATION</scope>
</reference>
<sequence length="106" mass="10969">MLPLASRPAKLTSSALADATSLLALSQTPVSIGTISPSSNVRESNQIVLNWLQALNVNSAPGSSNPLPSSGSNANQDDFGGNDEDVDVTEASELNESLKKEQSETA</sequence>
<feature type="compositionally biased region" description="Basic and acidic residues" evidence="1">
    <location>
        <begin position="96"/>
        <end position="106"/>
    </location>
</feature>
<keyword evidence="2" id="KW-1185">Reference proteome</keyword>
<evidence type="ECO:0000256" key="1">
    <source>
        <dbReference type="SAM" id="MobiDB-lite"/>
    </source>
</evidence>
<evidence type="ECO:0000313" key="2">
    <source>
        <dbReference type="Proteomes" id="UP000095287"/>
    </source>
</evidence>